<keyword evidence="1" id="KW-0472">Membrane</keyword>
<reference evidence="2 3" key="1">
    <citation type="submission" date="2024-10" db="EMBL/GenBank/DDBJ databases">
        <authorList>
            <person name="Kim D."/>
        </authorList>
    </citation>
    <scope>NUCLEOTIDE SEQUENCE [LARGE SCALE GENOMIC DNA]</scope>
    <source>
        <strain evidence="2">BH-2024</strain>
    </source>
</reference>
<dbReference type="EMBL" id="JBICBT010001002">
    <property type="protein sequence ID" value="KAL3088327.1"/>
    <property type="molecule type" value="Genomic_DNA"/>
</dbReference>
<dbReference type="AlphaFoldDB" id="A0ABD2JCT8"/>
<proteinExistence type="predicted"/>
<accession>A0ABD2JCT8</accession>
<keyword evidence="1" id="KW-1133">Transmembrane helix</keyword>
<evidence type="ECO:0000313" key="3">
    <source>
        <dbReference type="Proteomes" id="UP001620626"/>
    </source>
</evidence>
<name>A0ABD2JCT8_9BILA</name>
<organism evidence="2 3">
    <name type="scientific">Heterodera trifolii</name>
    <dbReference type="NCBI Taxonomy" id="157864"/>
    <lineage>
        <taxon>Eukaryota</taxon>
        <taxon>Metazoa</taxon>
        <taxon>Ecdysozoa</taxon>
        <taxon>Nematoda</taxon>
        <taxon>Chromadorea</taxon>
        <taxon>Rhabditida</taxon>
        <taxon>Tylenchina</taxon>
        <taxon>Tylenchomorpha</taxon>
        <taxon>Tylenchoidea</taxon>
        <taxon>Heteroderidae</taxon>
        <taxon>Heteroderinae</taxon>
        <taxon>Heterodera</taxon>
    </lineage>
</organism>
<keyword evidence="1" id="KW-0812">Transmembrane</keyword>
<sequence>MTYSYIVCEKNNTQRSDNGQCIDNRTKMGYGAESCRIIPIGELDQLEEELDPCLSAAVRQKKEPSEGLPARLKYCLCCVVVFLLLALLAVSLLLLFGSDCPTNSHQRTTQFEQPKDALLYQEETNIRKENNQPKNGSKYHHEQFFTKEISRGKTVQPQFNKDEVFNNATEQQRNEEDEQYSNTTVQQRNLNLEYNNSLGNGQIDNFSIIHSYDMYEFDLVIVDAD</sequence>
<keyword evidence="3" id="KW-1185">Reference proteome</keyword>
<gene>
    <name evidence="2" type="ORF">niasHT_023887</name>
</gene>
<feature type="transmembrane region" description="Helical" evidence="1">
    <location>
        <begin position="74"/>
        <end position="97"/>
    </location>
</feature>
<comment type="caution">
    <text evidence="2">The sequence shown here is derived from an EMBL/GenBank/DDBJ whole genome shotgun (WGS) entry which is preliminary data.</text>
</comment>
<dbReference type="Proteomes" id="UP001620626">
    <property type="component" value="Unassembled WGS sequence"/>
</dbReference>
<evidence type="ECO:0000313" key="2">
    <source>
        <dbReference type="EMBL" id="KAL3088327.1"/>
    </source>
</evidence>
<evidence type="ECO:0000256" key="1">
    <source>
        <dbReference type="SAM" id="Phobius"/>
    </source>
</evidence>
<protein>
    <submittedName>
        <fullName evidence="2">Uncharacterized protein</fullName>
    </submittedName>
</protein>